<evidence type="ECO:0000313" key="2">
    <source>
        <dbReference type="EMBL" id="KAK9882863.1"/>
    </source>
</evidence>
<dbReference type="EMBL" id="JARQZJ010000085">
    <property type="protein sequence ID" value="KAK9882863.1"/>
    <property type="molecule type" value="Genomic_DNA"/>
</dbReference>
<comment type="caution">
    <text evidence="2">The sequence shown here is derived from an EMBL/GenBank/DDBJ whole genome shotgun (WGS) entry which is preliminary data.</text>
</comment>
<proteinExistence type="predicted"/>
<evidence type="ECO:0000256" key="1">
    <source>
        <dbReference type="SAM" id="MobiDB-lite"/>
    </source>
</evidence>
<keyword evidence="3" id="KW-1185">Reference proteome</keyword>
<name>A0AAW1UJH3_9CUCU</name>
<evidence type="ECO:0000313" key="3">
    <source>
        <dbReference type="Proteomes" id="UP001431783"/>
    </source>
</evidence>
<organism evidence="2 3">
    <name type="scientific">Henosepilachna vigintioctopunctata</name>
    <dbReference type="NCBI Taxonomy" id="420089"/>
    <lineage>
        <taxon>Eukaryota</taxon>
        <taxon>Metazoa</taxon>
        <taxon>Ecdysozoa</taxon>
        <taxon>Arthropoda</taxon>
        <taxon>Hexapoda</taxon>
        <taxon>Insecta</taxon>
        <taxon>Pterygota</taxon>
        <taxon>Neoptera</taxon>
        <taxon>Endopterygota</taxon>
        <taxon>Coleoptera</taxon>
        <taxon>Polyphaga</taxon>
        <taxon>Cucujiformia</taxon>
        <taxon>Coccinelloidea</taxon>
        <taxon>Coccinellidae</taxon>
        <taxon>Epilachninae</taxon>
        <taxon>Epilachnini</taxon>
        <taxon>Henosepilachna</taxon>
    </lineage>
</organism>
<dbReference type="Proteomes" id="UP001431783">
    <property type="component" value="Unassembled WGS sequence"/>
</dbReference>
<gene>
    <name evidence="2" type="ORF">WA026_023557</name>
</gene>
<feature type="compositionally biased region" description="Polar residues" evidence="1">
    <location>
        <begin position="12"/>
        <end position="26"/>
    </location>
</feature>
<reference evidence="2 3" key="1">
    <citation type="submission" date="2023-03" db="EMBL/GenBank/DDBJ databases">
        <title>Genome insight into feeding habits of ladybird beetles.</title>
        <authorList>
            <person name="Li H.-S."/>
            <person name="Huang Y.-H."/>
            <person name="Pang H."/>
        </authorList>
    </citation>
    <scope>NUCLEOTIDE SEQUENCE [LARGE SCALE GENOMIC DNA]</scope>
    <source>
        <strain evidence="2">SYSU_2023b</strain>
        <tissue evidence="2">Whole body</tissue>
    </source>
</reference>
<protein>
    <submittedName>
        <fullName evidence="2">Uncharacterized protein</fullName>
    </submittedName>
</protein>
<dbReference type="AlphaFoldDB" id="A0AAW1UJH3"/>
<sequence length="128" mass="14869">MNSRPLRPLRYQSPTARQQHARSPSTIPGPAEPYTGRRRKRSRFFKSFPSLLQVPPPRNRHTCHLLDKPLDPRQTHLPEEFACWFWSGGGILFSTYPLAEASEHSSIRHLRTRPVGDQHQLPWEPNLT</sequence>
<accession>A0AAW1UJH3</accession>
<feature type="region of interest" description="Disordered" evidence="1">
    <location>
        <begin position="1"/>
        <end position="39"/>
    </location>
</feature>